<comment type="caution">
    <text evidence="1">The sequence shown here is derived from an EMBL/GenBank/DDBJ whole genome shotgun (WGS) entry which is preliminary data.</text>
</comment>
<organism evidence="1 2">
    <name type="scientific">Aquimarina algicola</name>
    <dbReference type="NCBI Taxonomy" id="2589995"/>
    <lineage>
        <taxon>Bacteria</taxon>
        <taxon>Pseudomonadati</taxon>
        <taxon>Bacteroidota</taxon>
        <taxon>Flavobacteriia</taxon>
        <taxon>Flavobacteriales</taxon>
        <taxon>Flavobacteriaceae</taxon>
        <taxon>Aquimarina</taxon>
    </lineage>
</organism>
<dbReference type="AlphaFoldDB" id="A0A504J9T7"/>
<name>A0A504J9T7_9FLAO</name>
<keyword evidence="2" id="KW-1185">Reference proteome</keyword>
<dbReference type="NCBIfam" id="NF033487">
    <property type="entry name" value="Lacal_2735_fam"/>
    <property type="match status" value="1"/>
</dbReference>
<dbReference type="OrthoDB" id="1123018at2"/>
<proteinExistence type="predicted"/>
<evidence type="ECO:0000313" key="1">
    <source>
        <dbReference type="EMBL" id="TPN85365.1"/>
    </source>
</evidence>
<gene>
    <name evidence="1" type="ORF">FHK87_15215</name>
</gene>
<dbReference type="EMBL" id="VFWZ01000004">
    <property type="protein sequence ID" value="TPN85365.1"/>
    <property type="molecule type" value="Genomic_DNA"/>
</dbReference>
<dbReference type="InterPro" id="IPR045493">
    <property type="entry name" value="DUF6435"/>
</dbReference>
<sequence>MFGLFKKKSKKEVLTQKYQKLMEESYRLSHTNRKASDDKLAQAEEIMKEIEKLDS</sequence>
<dbReference type="Pfam" id="PF20027">
    <property type="entry name" value="DUF6435"/>
    <property type="match status" value="1"/>
</dbReference>
<evidence type="ECO:0000313" key="2">
    <source>
        <dbReference type="Proteomes" id="UP000315540"/>
    </source>
</evidence>
<protein>
    <submittedName>
        <fullName evidence="1">Lacal_2735 family protein</fullName>
    </submittedName>
</protein>
<reference evidence="1 2" key="1">
    <citation type="submission" date="2019-06" db="EMBL/GenBank/DDBJ databases">
        <authorList>
            <person name="Meng X."/>
        </authorList>
    </citation>
    <scope>NUCLEOTIDE SEQUENCE [LARGE SCALE GENOMIC DNA]</scope>
    <source>
        <strain evidence="1 2">M625</strain>
    </source>
</reference>
<accession>A0A504J9T7</accession>
<dbReference type="Proteomes" id="UP000315540">
    <property type="component" value="Unassembled WGS sequence"/>
</dbReference>
<dbReference type="RefSeq" id="WP_140594609.1">
    <property type="nucleotide sequence ID" value="NZ_VFWZ01000004.1"/>
</dbReference>